<keyword evidence="3" id="KW-1185">Reference proteome</keyword>
<protein>
    <submittedName>
        <fullName evidence="2">Uncharacterized protein</fullName>
    </submittedName>
</protein>
<comment type="caution">
    <text evidence="2">The sequence shown here is derived from an EMBL/GenBank/DDBJ whole genome shotgun (WGS) entry which is preliminary data.</text>
</comment>
<evidence type="ECO:0000256" key="1">
    <source>
        <dbReference type="SAM" id="MobiDB-lite"/>
    </source>
</evidence>
<name>A0A4Z2IR73_9TELE</name>
<dbReference type="AlphaFoldDB" id="A0A4Z2IR73"/>
<sequence length="128" mass="13708">MLLHHVGEDDMPVATGPGQLGAVCRPGQAEHTACVGLLQRIGPLGGGGEMGEREQHGRNCGGEKGKEQEREPRVERERGEPSWTGGERVKCAGLILLSQQQYVKSRRVLKEPTANTSPSGAQDRDVTG</sequence>
<evidence type="ECO:0000313" key="2">
    <source>
        <dbReference type="EMBL" id="TNN80346.1"/>
    </source>
</evidence>
<feature type="compositionally biased region" description="Basic and acidic residues" evidence="1">
    <location>
        <begin position="50"/>
        <end position="80"/>
    </location>
</feature>
<dbReference type="EMBL" id="SRLO01000055">
    <property type="protein sequence ID" value="TNN80346.1"/>
    <property type="molecule type" value="Genomic_DNA"/>
</dbReference>
<organism evidence="2 3">
    <name type="scientific">Liparis tanakae</name>
    <name type="common">Tanaka's snailfish</name>
    <dbReference type="NCBI Taxonomy" id="230148"/>
    <lineage>
        <taxon>Eukaryota</taxon>
        <taxon>Metazoa</taxon>
        <taxon>Chordata</taxon>
        <taxon>Craniata</taxon>
        <taxon>Vertebrata</taxon>
        <taxon>Euteleostomi</taxon>
        <taxon>Actinopterygii</taxon>
        <taxon>Neopterygii</taxon>
        <taxon>Teleostei</taxon>
        <taxon>Neoteleostei</taxon>
        <taxon>Acanthomorphata</taxon>
        <taxon>Eupercaria</taxon>
        <taxon>Perciformes</taxon>
        <taxon>Cottioidei</taxon>
        <taxon>Cottales</taxon>
        <taxon>Liparidae</taxon>
        <taxon>Liparis</taxon>
    </lineage>
</organism>
<feature type="region of interest" description="Disordered" evidence="1">
    <location>
        <begin position="108"/>
        <end position="128"/>
    </location>
</feature>
<gene>
    <name evidence="2" type="ORF">EYF80_009370</name>
</gene>
<feature type="region of interest" description="Disordered" evidence="1">
    <location>
        <begin position="45"/>
        <end position="86"/>
    </location>
</feature>
<evidence type="ECO:0000313" key="3">
    <source>
        <dbReference type="Proteomes" id="UP000314294"/>
    </source>
</evidence>
<reference evidence="2 3" key="1">
    <citation type="submission" date="2019-03" db="EMBL/GenBank/DDBJ databases">
        <title>First draft genome of Liparis tanakae, snailfish: a comprehensive survey of snailfish specific genes.</title>
        <authorList>
            <person name="Kim W."/>
            <person name="Song I."/>
            <person name="Jeong J.-H."/>
            <person name="Kim D."/>
            <person name="Kim S."/>
            <person name="Ryu S."/>
            <person name="Song J.Y."/>
            <person name="Lee S.K."/>
        </authorList>
    </citation>
    <scope>NUCLEOTIDE SEQUENCE [LARGE SCALE GENOMIC DNA]</scope>
    <source>
        <tissue evidence="2">Muscle</tissue>
    </source>
</reference>
<dbReference type="Proteomes" id="UP000314294">
    <property type="component" value="Unassembled WGS sequence"/>
</dbReference>
<proteinExistence type="predicted"/>
<accession>A0A4Z2IR73</accession>